<reference evidence="1 2" key="1">
    <citation type="journal article" date="2018" name="Front. Plant Sci.">
        <title>Red Clover (Trifolium pratense) and Zigzag Clover (T. medium) - A Picture of Genomic Similarities and Differences.</title>
        <authorList>
            <person name="Dluhosova J."/>
            <person name="Istvanek J."/>
            <person name="Nedelnik J."/>
            <person name="Repkova J."/>
        </authorList>
    </citation>
    <scope>NUCLEOTIDE SEQUENCE [LARGE SCALE GENOMIC DNA]</scope>
    <source>
        <strain evidence="2">cv. 10/8</strain>
        <tissue evidence="1">Leaf</tissue>
    </source>
</reference>
<comment type="caution">
    <text evidence="1">The sequence shown here is derived from an EMBL/GenBank/DDBJ whole genome shotgun (WGS) entry which is preliminary data.</text>
</comment>
<accession>A0A392LY96</accession>
<gene>
    <name evidence="1" type="ORF">A2U01_0000704</name>
</gene>
<organism evidence="1 2">
    <name type="scientific">Trifolium medium</name>
    <dbReference type="NCBI Taxonomy" id="97028"/>
    <lineage>
        <taxon>Eukaryota</taxon>
        <taxon>Viridiplantae</taxon>
        <taxon>Streptophyta</taxon>
        <taxon>Embryophyta</taxon>
        <taxon>Tracheophyta</taxon>
        <taxon>Spermatophyta</taxon>
        <taxon>Magnoliopsida</taxon>
        <taxon>eudicotyledons</taxon>
        <taxon>Gunneridae</taxon>
        <taxon>Pentapetalae</taxon>
        <taxon>rosids</taxon>
        <taxon>fabids</taxon>
        <taxon>Fabales</taxon>
        <taxon>Fabaceae</taxon>
        <taxon>Papilionoideae</taxon>
        <taxon>50 kb inversion clade</taxon>
        <taxon>NPAAA clade</taxon>
        <taxon>Hologalegina</taxon>
        <taxon>IRL clade</taxon>
        <taxon>Trifolieae</taxon>
        <taxon>Trifolium</taxon>
    </lineage>
</organism>
<name>A0A392LY96_9FABA</name>
<proteinExistence type="predicted"/>
<dbReference type="EMBL" id="LXQA010000517">
    <property type="protein sequence ID" value="MCH79942.1"/>
    <property type="molecule type" value="Genomic_DNA"/>
</dbReference>
<protein>
    <submittedName>
        <fullName evidence="1">Phytoalexin-deficient 4-2 protein</fullName>
    </submittedName>
</protein>
<keyword evidence="2" id="KW-1185">Reference proteome</keyword>
<sequence length="77" mass="9121">MTTSKFISEGGSSTRPPLFEGTDYYYWKDKMELFLRSQDNNMWSVIEVGEYVPPQQMIPQLQNPKRNEPHKNLIGYY</sequence>
<evidence type="ECO:0000313" key="1">
    <source>
        <dbReference type="EMBL" id="MCH79942.1"/>
    </source>
</evidence>
<dbReference type="Proteomes" id="UP000265520">
    <property type="component" value="Unassembled WGS sequence"/>
</dbReference>
<evidence type="ECO:0000313" key="2">
    <source>
        <dbReference type="Proteomes" id="UP000265520"/>
    </source>
</evidence>
<dbReference type="AlphaFoldDB" id="A0A392LY96"/>